<organism evidence="2 3">
    <name type="scientific">Candidatus Shapirobacteria bacterium RBG_13_44_7</name>
    <dbReference type="NCBI Taxonomy" id="1802149"/>
    <lineage>
        <taxon>Bacteria</taxon>
        <taxon>Candidatus Shapironibacteriota</taxon>
    </lineage>
</organism>
<protein>
    <submittedName>
        <fullName evidence="2">Uncharacterized protein</fullName>
    </submittedName>
</protein>
<name>A0A1F7SK08_9BACT</name>
<accession>A0A1F7SK08</accession>
<dbReference type="Proteomes" id="UP000185874">
    <property type="component" value="Unassembled WGS sequence"/>
</dbReference>
<feature type="transmembrane region" description="Helical" evidence="1">
    <location>
        <begin position="108"/>
        <end position="130"/>
    </location>
</feature>
<sequence>MNRRRVLVMSTVILVFLALVKVGGVWAADGKFCEVAGHESTSTDPWINTAIGCIPASINGFVKWLLPTLFGIAGGIAFLLMIYGFILMATSGGDPKKFQGAKETVTSAITGLLFSIFSLFIARLIILDILKIPGLN</sequence>
<keyword evidence="1" id="KW-0812">Transmembrane</keyword>
<gene>
    <name evidence="2" type="ORF">A3K55_02650</name>
</gene>
<proteinExistence type="predicted"/>
<evidence type="ECO:0000313" key="2">
    <source>
        <dbReference type="EMBL" id="OGL54100.1"/>
    </source>
</evidence>
<reference evidence="2 3" key="1">
    <citation type="journal article" date="2016" name="Nat. Commun.">
        <title>Thousands of microbial genomes shed light on interconnected biogeochemical processes in an aquifer system.</title>
        <authorList>
            <person name="Anantharaman K."/>
            <person name="Brown C.T."/>
            <person name="Hug L.A."/>
            <person name="Sharon I."/>
            <person name="Castelle C.J."/>
            <person name="Probst A.J."/>
            <person name="Thomas B.C."/>
            <person name="Singh A."/>
            <person name="Wilkins M.J."/>
            <person name="Karaoz U."/>
            <person name="Brodie E.L."/>
            <person name="Williams K.H."/>
            <person name="Hubbard S.S."/>
            <person name="Banfield J.F."/>
        </authorList>
    </citation>
    <scope>NUCLEOTIDE SEQUENCE [LARGE SCALE GENOMIC DNA]</scope>
</reference>
<keyword evidence="1" id="KW-1133">Transmembrane helix</keyword>
<feature type="transmembrane region" description="Helical" evidence="1">
    <location>
        <begin position="64"/>
        <end position="87"/>
    </location>
</feature>
<dbReference type="EMBL" id="MGDJ01000006">
    <property type="protein sequence ID" value="OGL54100.1"/>
    <property type="molecule type" value="Genomic_DNA"/>
</dbReference>
<evidence type="ECO:0000256" key="1">
    <source>
        <dbReference type="SAM" id="Phobius"/>
    </source>
</evidence>
<keyword evidence="1" id="KW-0472">Membrane</keyword>
<evidence type="ECO:0000313" key="3">
    <source>
        <dbReference type="Proteomes" id="UP000185874"/>
    </source>
</evidence>
<comment type="caution">
    <text evidence="2">The sequence shown here is derived from an EMBL/GenBank/DDBJ whole genome shotgun (WGS) entry which is preliminary data.</text>
</comment>
<dbReference type="AlphaFoldDB" id="A0A1F7SK08"/>